<evidence type="ECO:0000313" key="5">
    <source>
        <dbReference type="Proteomes" id="UP001303564"/>
    </source>
</evidence>
<keyword evidence="1" id="KW-1133">Transmembrane helix</keyword>
<organism evidence="2 4">
    <name type="scientific">Lacticaseibacillus casei</name>
    <name type="common">Lactobacillus casei</name>
    <dbReference type="NCBI Taxonomy" id="1582"/>
    <lineage>
        <taxon>Bacteria</taxon>
        <taxon>Bacillati</taxon>
        <taxon>Bacillota</taxon>
        <taxon>Bacilli</taxon>
        <taxon>Lactobacillales</taxon>
        <taxon>Lactobacillaceae</taxon>
        <taxon>Lacticaseibacillus</taxon>
    </lineage>
</organism>
<feature type="transmembrane region" description="Helical" evidence="1">
    <location>
        <begin position="6"/>
        <end position="27"/>
    </location>
</feature>
<dbReference type="EMBL" id="CP136128">
    <property type="protein sequence ID" value="WNX26972.1"/>
    <property type="molecule type" value="Genomic_DNA"/>
</dbReference>
<accession>A0AAN1KF13</accession>
<keyword evidence="1" id="KW-0472">Membrane</keyword>
<dbReference type="Proteomes" id="UP000195609">
    <property type="component" value="Chromosome"/>
</dbReference>
<name>A0AAN1KF13_LACCA</name>
<reference evidence="3 5" key="2">
    <citation type="submission" date="2023-09" db="EMBL/GenBank/DDBJ databases">
        <title>Genomic characteristic of L. casei group strains isolated from clinical sources.</title>
        <authorList>
            <person name="Jarocki P."/>
        </authorList>
    </citation>
    <scope>NUCLEOTIDE SEQUENCE [LARGE SCALE GENOMIC DNA]</scope>
    <source>
        <strain evidence="3 5">LMG 24099</strain>
    </source>
</reference>
<sequence length="98" mass="11273">MTDILLVTGVAIAVLFFSFLDVGYALYLTCKMKKCIIEIQSIQMRMKLTDWQVNEMTAGLFHEKVRVKSDGSLDLSNLISRKKIKMLCELLQTLDRVR</sequence>
<dbReference type="EMBL" id="CP017065">
    <property type="protein sequence ID" value="ARY92334.1"/>
    <property type="molecule type" value="Genomic_DNA"/>
</dbReference>
<evidence type="ECO:0000313" key="2">
    <source>
        <dbReference type="EMBL" id="ARY92334.1"/>
    </source>
</evidence>
<dbReference type="RefSeq" id="WP_087912743.1">
    <property type="nucleotide sequence ID" value="NZ_CP017065.1"/>
</dbReference>
<gene>
    <name evidence="2" type="ORF">BGL52_11425</name>
    <name evidence="3" type="ORF">RWA16_11200</name>
</gene>
<reference evidence="2 4" key="1">
    <citation type="journal article" date="2017" name="Front. Immunol.">
        <title>Complete Genome Sequence of Lactobacillus casei LC5, a Potential Probiotics for Atopic Dermatitis.</title>
        <authorList>
            <person name="Kang J."/>
            <person name="Chung W.H."/>
            <person name="Lim T.J."/>
            <person name="Whon T.W."/>
            <person name="Lim S."/>
            <person name="Nam Y.D."/>
        </authorList>
    </citation>
    <scope>NUCLEOTIDE SEQUENCE [LARGE SCALE GENOMIC DNA]</scope>
    <source>
        <strain evidence="2 4">LC5</strain>
    </source>
</reference>
<proteinExistence type="predicted"/>
<dbReference type="Proteomes" id="UP001303564">
    <property type="component" value="Chromosome"/>
</dbReference>
<keyword evidence="5" id="KW-1185">Reference proteome</keyword>
<dbReference type="AlphaFoldDB" id="A0AAN1KF13"/>
<evidence type="ECO:0000256" key="1">
    <source>
        <dbReference type="SAM" id="Phobius"/>
    </source>
</evidence>
<evidence type="ECO:0000313" key="3">
    <source>
        <dbReference type="EMBL" id="WNX26972.1"/>
    </source>
</evidence>
<protein>
    <submittedName>
        <fullName evidence="2">Uncharacterized protein</fullName>
    </submittedName>
</protein>
<evidence type="ECO:0000313" key="4">
    <source>
        <dbReference type="Proteomes" id="UP000195609"/>
    </source>
</evidence>
<keyword evidence="1" id="KW-0812">Transmembrane</keyword>